<evidence type="ECO:0000313" key="8">
    <source>
        <dbReference type="Proteomes" id="UP000756860"/>
    </source>
</evidence>
<dbReference type="InterPro" id="IPR058240">
    <property type="entry name" value="rSAM_sf"/>
</dbReference>
<feature type="domain" description="Elp3/MiaA/NifB-like radical SAM core" evidence="6">
    <location>
        <begin position="254"/>
        <end position="456"/>
    </location>
</feature>
<dbReference type="InterPro" id="IPR007197">
    <property type="entry name" value="rSAM"/>
</dbReference>
<organism evidence="7 8">
    <name type="scientific">Geomobilimonas luticola</name>
    <dbReference type="NCBI Taxonomy" id="1114878"/>
    <lineage>
        <taxon>Bacteria</taxon>
        <taxon>Pseudomonadati</taxon>
        <taxon>Thermodesulfobacteriota</taxon>
        <taxon>Desulfuromonadia</taxon>
        <taxon>Geobacterales</taxon>
        <taxon>Geobacteraceae</taxon>
        <taxon>Geomobilimonas</taxon>
    </lineage>
</organism>
<dbReference type="Gene3D" id="3.80.30.20">
    <property type="entry name" value="tm_1862 like domain"/>
    <property type="match status" value="1"/>
</dbReference>
<dbReference type="RefSeq" id="WP_214176571.1">
    <property type="nucleotide sequence ID" value="NZ_JAHCVK010000011.1"/>
</dbReference>
<dbReference type="PANTHER" id="PTHR43409">
    <property type="entry name" value="ANAEROBIC MAGNESIUM-PROTOPORPHYRIN IX MONOMETHYL ESTER CYCLASE-RELATED"/>
    <property type="match status" value="1"/>
</dbReference>
<keyword evidence="2" id="KW-0949">S-adenosyl-L-methionine</keyword>
<gene>
    <name evidence="7" type="ORF">KI810_16050</name>
</gene>
<keyword evidence="5" id="KW-0411">Iron-sulfur</keyword>
<dbReference type="InterPro" id="IPR023404">
    <property type="entry name" value="rSAM_horseshoe"/>
</dbReference>
<dbReference type="PANTHER" id="PTHR43409:SF7">
    <property type="entry name" value="BLL1977 PROTEIN"/>
    <property type="match status" value="1"/>
</dbReference>
<accession>A0ABS5SGS6</accession>
<dbReference type="SFLD" id="SFLDG01082">
    <property type="entry name" value="B12-binding_domain_containing"/>
    <property type="match status" value="1"/>
</dbReference>
<dbReference type="SFLD" id="SFLDS00029">
    <property type="entry name" value="Radical_SAM"/>
    <property type="match status" value="1"/>
</dbReference>
<name>A0ABS5SGS6_9BACT</name>
<evidence type="ECO:0000259" key="6">
    <source>
        <dbReference type="SMART" id="SM00729"/>
    </source>
</evidence>
<proteinExistence type="predicted"/>
<keyword evidence="4" id="KW-0408">Iron</keyword>
<comment type="cofactor">
    <cofactor evidence="1">
        <name>[4Fe-4S] cluster</name>
        <dbReference type="ChEBI" id="CHEBI:49883"/>
    </cofactor>
</comment>
<keyword evidence="8" id="KW-1185">Reference proteome</keyword>
<keyword evidence="3" id="KW-0479">Metal-binding</keyword>
<dbReference type="SMART" id="SM00729">
    <property type="entry name" value="Elp3"/>
    <property type="match status" value="1"/>
</dbReference>
<dbReference type="InterPro" id="IPR051198">
    <property type="entry name" value="BchE-like"/>
</dbReference>
<evidence type="ECO:0000256" key="5">
    <source>
        <dbReference type="ARBA" id="ARBA00023014"/>
    </source>
</evidence>
<reference evidence="7 8" key="1">
    <citation type="submission" date="2021-05" db="EMBL/GenBank/DDBJ databases">
        <title>The draft genome of Geobacter luticola JCM 17780.</title>
        <authorList>
            <person name="Xu Z."/>
            <person name="Masuda Y."/>
            <person name="Itoh H."/>
            <person name="Senoo K."/>
        </authorList>
    </citation>
    <scope>NUCLEOTIDE SEQUENCE [LARGE SCALE GENOMIC DNA]</scope>
    <source>
        <strain evidence="7 8">JCM 17780</strain>
    </source>
</reference>
<evidence type="ECO:0000256" key="4">
    <source>
        <dbReference type="ARBA" id="ARBA00023004"/>
    </source>
</evidence>
<evidence type="ECO:0000256" key="3">
    <source>
        <dbReference type="ARBA" id="ARBA00022723"/>
    </source>
</evidence>
<dbReference type="EMBL" id="JAHCVK010000011">
    <property type="protein sequence ID" value="MBT0654565.1"/>
    <property type="molecule type" value="Genomic_DNA"/>
</dbReference>
<sequence>MFLIFPPVAKPCEPPAGIAQLSAVLRAHGIPCQLLDANLEGLLYLLERPTVADDTWSRRALKNVSNSIAALRDLRTYRSPARYARAVSDVNRVLAVSSRESGAVVGLADYEHSSLSPLRSADLLAAAEHPDRNPFYPYFSTRLPELLDNLDGGAVRVVGFSLNYLGQALCTFAMIGYLRQRFPGLTIVLGGGLVTSWMKRPGWRNPFGGLVDHLVAGAGEVPLLKLCGVDGREGGHVTPDYVSLPLDAYLSPGFILPYSAASGCWWNDCSFCPERAEGNRYHPVPAGEVLADLRALSSRTNPALIHLLDNAISPALLRRLVDTPLPAPWYGFARFGEELADAGFCRGLKRSGCVMLKLGLESGDQGVLDRLRKGIELGMASRVLTNLREAGIGVYLYLLFGTPAETEPDARRTLEFVARHRESIGFLNLAIFNMPVCGDDVVGHDTEPFYEADLSLYTGFRHPQGWDRQQVRRFLTGEFRRDPAVASILRRDPPLFTSNHAPFFVS</sequence>
<evidence type="ECO:0000256" key="1">
    <source>
        <dbReference type="ARBA" id="ARBA00001966"/>
    </source>
</evidence>
<protein>
    <submittedName>
        <fullName evidence="7">Radical SAM protein</fullName>
    </submittedName>
</protein>
<dbReference type="InterPro" id="IPR006638">
    <property type="entry name" value="Elp3/MiaA/NifB-like_rSAM"/>
</dbReference>
<evidence type="ECO:0000256" key="2">
    <source>
        <dbReference type="ARBA" id="ARBA00022691"/>
    </source>
</evidence>
<comment type="caution">
    <text evidence="7">The sequence shown here is derived from an EMBL/GenBank/DDBJ whole genome shotgun (WGS) entry which is preliminary data.</text>
</comment>
<dbReference type="SUPFAM" id="SSF102114">
    <property type="entry name" value="Radical SAM enzymes"/>
    <property type="match status" value="1"/>
</dbReference>
<dbReference type="Proteomes" id="UP000756860">
    <property type="component" value="Unassembled WGS sequence"/>
</dbReference>
<evidence type="ECO:0000313" key="7">
    <source>
        <dbReference type="EMBL" id="MBT0654565.1"/>
    </source>
</evidence>